<dbReference type="InterPro" id="IPR004046">
    <property type="entry name" value="GST_C"/>
</dbReference>
<gene>
    <name evidence="8" type="ORF">CVT26_011110</name>
</gene>
<dbReference type="OrthoDB" id="249703at2759"/>
<dbReference type="Gene3D" id="1.20.1050.10">
    <property type="match status" value="1"/>
</dbReference>
<dbReference type="Pfam" id="PF00647">
    <property type="entry name" value="EF1G"/>
    <property type="match status" value="1"/>
</dbReference>
<dbReference type="GO" id="GO:0005634">
    <property type="term" value="C:nucleus"/>
    <property type="evidence" value="ECO:0007669"/>
    <property type="project" value="TreeGrafter"/>
</dbReference>
<comment type="caution">
    <text evidence="8">The sequence shown here is derived from an EMBL/GenBank/DDBJ whole genome shotgun (WGS) entry which is preliminary data.</text>
</comment>
<keyword evidence="2 3" id="KW-0648">Protein biosynthesis</keyword>
<dbReference type="Pfam" id="PF02798">
    <property type="entry name" value="GST_N"/>
    <property type="match status" value="1"/>
</dbReference>
<dbReference type="EMBL" id="NHYE01005504">
    <property type="protein sequence ID" value="PPQ71395.1"/>
    <property type="molecule type" value="Genomic_DNA"/>
</dbReference>
<keyword evidence="1 3" id="KW-0251">Elongation factor</keyword>
<dbReference type="PROSITE" id="PS50405">
    <property type="entry name" value="GST_CTER"/>
    <property type="match status" value="1"/>
</dbReference>
<dbReference type="InterPro" id="IPR029058">
    <property type="entry name" value="AB_hydrolase_fold"/>
</dbReference>
<dbReference type="PANTHER" id="PTHR43986">
    <property type="entry name" value="ELONGATION FACTOR 1-GAMMA"/>
    <property type="match status" value="1"/>
</dbReference>
<feature type="domain" description="EF-1-gamma C-terminal" evidence="5">
    <location>
        <begin position="623"/>
        <end position="783"/>
    </location>
</feature>
<organism evidence="8 9">
    <name type="scientific">Gymnopilus dilepis</name>
    <dbReference type="NCBI Taxonomy" id="231916"/>
    <lineage>
        <taxon>Eukaryota</taxon>
        <taxon>Fungi</taxon>
        <taxon>Dikarya</taxon>
        <taxon>Basidiomycota</taxon>
        <taxon>Agaricomycotina</taxon>
        <taxon>Agaricomycetes</taxon>
        <taxon>Agaricomycetidae</taxon>
        <taxon>Agaricales</taxon>
        <taxon>Agaricineae</taxon>
        <taxon>Hymenogastraceae</taxon>
        <taxon>Gymnopilus</taxon>
    </lineage>
</organism>
<dbReference type="CDD" id="cd03181">
    <property type="entry name" value="GST_C_EF1Bgamma_like"/>
    <property type="match status" value="1"/>
</dbReference>
<dbReference type="Pfam" id="PF07859">
    <property type="entry name" value="Abhydrolase_3"/>
    <property type="match status" value="1"/>
</dbReference>
<evidence type="ECO:0000259" key="5">
    <source>
        <dbReference type="PROSITE" id="PS50040"/>
    </source>
</evidence>
<dbReference type="PROSITE" id="PS50404">
    <property type="entry name" value="GST_NTER"/>
    <property type="match status" value="1"/>
</dbReference>
<dbReference type="InterPro" id="IPR050802">
    <property type="entry name" value="EF-GSTs"/>
</dbReference>
<dbReference type="FunFam" id="3.30.70.1010:FF:000001">
    <property type="entry name" value="Elongation factor 1-gamma 1"/>
    <property type="match status" value="1"/>
</dbReference>
<protein>
    <recommendedName>
        <fullName evidence="10">Elongation factor 1-gamma</fullName>
    </recommendedName>
</protein>
<dbReference type="InterPro" id="IPR010987">
    <property type="entry name" value="Glutathione-S-Trfase_C-like"/>
</dbReference>
<dbReference type="Gene3D" id="3.30.70.1010">
    <property type="entry name" value="Translation elongation factor EF1B, gamma chain, conserved domain"/>
    <property type="match status" value="1"/>
</dbReference>
<dbReference type="InterPro" id="IPR001662">
    <property type="entry name" value="EF1B_G_C"/>
</dbReference>
<sequence length="783" mass="87643">MTTGQVLARNRLSVWEQSGLLLSALALPAVLTWELIKSPFSDYGRAKSWKRVLFDRMLLWMVSRLNRRQARAFFGETWDIYQRTTKSLNLPPFVEELSDGTKLLWIGPKKTDRVIYYLHGGAFIFGVIESAPKLWTYVQENLEKRGKPTGVVMLNYTLVPDATFPTQLKQAVLGLQHLLDGGVRPECIQLAGDSAGGVLIHQVLSHILHPVEGLPKLTLSAPLAGAYMMSPWATMLDEKLIYTNTGHGDMLDPVAGIYWATKVLEGIPPSARPYVEANSAPEDWLDGVDKTVNRILISAGGFEILRDAIIKYSQTVQKYHPNAEFFLDEHGIHIDPFVCFYVGETNRGKLIPFIVEWLDQGFSKVYREFSVNVEMPALKYHIRAAAAFGGLEISLPEHYEHYVDNKKPEFLAKFPHGKIPAFEGADGFKVFESIAIARYVAGLAPNSGLLGGSLEAAALVDQWVHLVDTEVDTYTNFIRGLCTGVVPYNKPAHTAFLERQLRALNTLEAHLASNTYFVGERITLADIVVAGLIQKAVGVTVDAAARAKLPNLIRHLETIVNQPKLKGIFGETNYVEKGIQFVPPAKEKKEPKPAAPAAPKEKKPKKVEEDEEEEPLVPEEPKAKNPLDDLPKSTFNLEDWKRAYSNKDTRGPGGSIEWFYENFDYDGFSVWRVDFKYNEELTQTFMSSNQIGGFFNRLEASRKYLFGSVGVLGTSGDSRIAGVLIARGQNIEPVVEVAPDWESYEYKKLDVKNNAEDKAFFEAALAWDLEIDGKKWIDGKNFK</sequence>
<feature type="region of interest" description="Disordered" evidence="4">
    <location>
        <begin position="585"/>
        <end position="631"/>
    </location>
</feature>
<dbReference type="Gene3D" id="3.40.50.1820">
    <property type="entry name" value="alpha/beta hydrolase"/>
    <property type="match status" value="1"/>
</dbReference>
<feature type="domain" description="GST N-terminal" evidence="6">
    <location>
        <begin position="364"/>
        <end position="448"/>
    </location>
</feature>
<evidence type="ECO:0000256" key="1">
    <source>
        <dbReference type="ARBA" id="ARBA00022768"/>
    </source>
</evidence>
<dbReference type="InterPro" id="IPR004045">
    <property type="entry name" value="Glutathione_S-Trfase_N"/>
</dbReference>
<dbReference type="STRING" id="231916.A0A409VYR8"/>
<keyword evidence="9" id="KW-1185">Reference proteome</keyword>
<dbReference type="InterPro" id="IPR036282">
    <property type="entry name" value="Glutathione-S-Trfase_C_sf"/>
</dbReference>
<dbReference type="GO" id="GO:0005737">
    <property type="term" value="C:cytoplasm"/>
    <property type="evidence" value="ECO:0007669"/>
    <property type="project" value="TreeGrafter"/>
</dbReference>
<dbReference type="PANTHER" id="PTHR43986:SF1">
    <property type="entry name" value="ELONGATION FACTOR 1-GAMMA"/>
    <property type="match status" value="1"/>
</dbReference>
<evidence type="ECO:0000313" key="9">
    <source>
        <dbReference type="Proteomes" id="UP000284706"/>
    </source>
</evidence>
<dbReference type="SUPFAM" id="SSF89942">
    <property type="entry name" value="eEF1-gamma domain"/>
    <property type="match status" value="1"/>
</dbReference>
<dbReference type="SUPFAM" id="SSF47616">
    <property type="entry name" value="GST C-terminal domain-like"/>
    <property type="match status" value="1"/>
</dbReference>
<dbReference type="Proteomes" id="UP000284706">
    <property type="component" value="Unassembled WGS sequence"/>
</dbReference>
<dbReference type="SUPFAM" id="SSF53474">
    <property type="entry name" value="alpha/beta-Hydrolases"/>
    <property type="match status" value="1"/>
</dbReference>
<dbReference type="SFLD" id="SFLDS00019">
    <property type="entry name" value="Glutathione_Transferase_(cytos"/>
    <property type="match status" value="1"/>
</dbReference>
<dbReference type="Gene3D" id="3.40.30.10">
    <property type="entry name" value="Glutaredoxin"/>
    <property type="match status" value="1"/>
</dbReference>
<dbReference type="AlphaFoldDB" id="A0A409VYR8"/>
<evidence type="ECO:0000256" key="2">
    <source>
        <dbReference type="ARBA" id="ARBA00022917"/>
    </source>
</evidence>
<name>A0A409VYR8_9AGAR</name>
<dbReference type="FunFam" id="1.20.1050.10:FF:000006">
    <property type="entry name" value="Elongation factor 1 gamma"/>
    <property type="match status" value="1"/>
</dbReference>
<dbReference type="FunCoup" id="A0A409VYR8">
    <property type="interactions" value="539"/>
</dbReference>
<dbReference type="PROSITE" id="PS50040">
    <property type="entry name" value="EF1G_C"/>
    <property type="match status" value="1"/>
</dbReference>
<reference evidence="8 9" key="1">
    <citation type="journal article" date="2018" name="Evol. Lett.">
        <title>Horizontal gene cluster transfer increased hallucinogenic mushroom diversity.</title>
        <authorList>
            <person name="Reynolds H.T."/>
            <person name="Vijayakumar V."/>
            <person name="Gluck-Thaler E."/>
            <person name="Korotkin H.B."/>
            <person name="Matheny P.B."/>
            <person name="Slot J.C."/>
        </authorList>
    </citation>
    <scope>NUCLEOTIDE SEQUENCE [LARGE SCALE GENOMIC DNA]</scope>
    <source>
        <strain evidence="8 9">SRW20</strain>
    </source>
</reference>
<evidence type="ECO:0000256" key="3">
    <source>
        <dbReference type="PROSITE-ProRule" id="PRU00519"/>
    </source>
</evidence>
<feature type="domain" description="GST C-terminal" evidence="7">
    <location>
        <begin position="453"/>
        <end position="585"/>
    </location>
</feature>
<evidence type="ECO:0000259" key="7">
    <source>
        <dbReference type="PROSITE" id="PS50405"/>
    </source>
</evidence>
<accession>A0A409VYR8</accession>
<dbReference type="InParanoid" id="A0A409VYR8"/>
<feature type="compositionally biased region" description="Basic and acidic residues" evidence="4">
    <location>
        <begin position="619"/>
        <end position="631"/>
    </location>
</feature>
<proteinExistence type="predicted"/>
<dbReference type="GO" id="GO:0003746">
    <property type="term" value="F:translation elongation factor activity"/>
    <property type="evidence" value="ECO:0007669"/>
    <property type="project" value="UniProtKB-UniRule"/>
</dbReference>
<dbReference type="CDD" id="cd03044">
    <property type="entry name" value="GST_N_EF1Bgamma"/>
    <property type="match status" value="1"/>
</dbReference>
<dbReference type="Pfam" id="PF00043">
    <property type="entry name" value="GST_C"/>
    <property type="match status" value="1"/>
</dbReference>
<evidence type="ECO:0000256" key="4">
    <source>
        <dbReference type="SAM" id="MobiDB-lite"/>
    </source>
</evidence>
<evidence type="ECO:0008006" key="10">
    <source>
        <dbReference type="Google" id="ProtNLM"/>
    </source>
</evidence>
<dbReference type="InterPro" id="IPR040079">
    <property type="entry name" value="Glutathione_S-Trfase"/>
</dbReference>
<dbReference type="SMART" id="SM01183">
    <property type="entry name" value="EF1G"/>
    <property type="match status" value="1"/>
</dbReference>
<evidence type="ECO:0000313" key="8">
    <source>
        <dbReference type="EMBL" id="PPQ71395.1"/>
    </source>
</evidence>
<dbReference type="InterPro" id="IPR036433">
    <property type="entry name" value="EF1B_G_C_sf"/>
</dbReference>
<dbReference type="InterPro" id="IPR013094">
    <property type="entry name" value="AB_hydrolase_3"/>
</dbReference>
<dbReference type="GO" id="GO:0016787">
    <property type="term" value="F:hydrolase activity"/>
    <property type="evidence" value="ECO:0007669"/>
    <property type="project" value="InterPro"/>
</dbReference>
<evidence type="ECO:0000259" key="6">
    <source>
        <dbReference type="PROSITE" id="PS50404"/>
    </source>
</evidence>